<dbReference type="NCBIfam" id="TIGR02937">
    <property type="entry name" value="sigma70-ECF"/>
    <property type="match status" value="1"/>
</dbReference>
<dbReference type="Proteomes" id="UP000184001">
    <property type="component" value="Unassembled WGS sequence"/>
</dbReference>
<dbReference type="SUPFAM" id="SSF88946">
    <property type="entry name" value="Sigma2 domain of RNA polymerase sigma factors"/>
    <property type="match status" value="1"/>
</dbReference>
<dbReference type="SUPFAM" id="SSF88659">
    <property type="entry name" value="Sigma3 and sigma4 domains of RNA polymerase sigma factors"/>
    <property type="match status" value="1"/>
</dbReference>
<dbReference type="InterPro" id="IPR013249">
    <property type="entry name" value="RNA_pol_sigma70_r4_t2"/>
</dbReference>
<dbReference type="Pfam" id="PF04542">
    <property type="entry name" value="Sigma70_r2"/>
    <property type="match status" value="1"/>
</dbReference>
<dbReference type="Pfam" id="PF08281">
    <property type="entry name" value="Sigma70_r4_2"/>
    <property type="match status" value="1"/>
</dbReference>
<evidence type="ECO:0000313" key="8">
    <source>
        <dbReference type="Proteomes" id="UP000184001"/>
    </source>
</evidence>
<dbReference type="AlphaFoldDB" id="A0A8G2C7V6"/>
<dbReference type="EMBL" id="FQZR01000002">
    <property type="protein sequence ID" value="SHI71433.1"/>
    <property type="molecule type" value="Genomic_DNA"/>
</dbReference>
<dbReference type="Gene3D" id="1.10.1740.10">
    <property type="match status" value="1"/>
</dbReference>
<evidence type="ECO:0000256" key="4">
    <source>
        <dbReference type="ARBA" id="ARBA00023163"/>
    </source>
</evidence>
<dbReference type="InterPro" id="IPR036388">
    <property type="entry name" value="WH-like_DNA-bd_sf"/>
</dbReference>
<feature type="domain" description="RNA polymerase sigma factor 70 region 4 type 2" evidence="6">
    <location>
        <begin position="126"/>
        <end position="173"/>
    </location>
</feature>
<organism evidence="7 8">
    <name type="scientific">Halodesulfovibrio aestuarii</name>
    <dbReference type="NCBI Taxonomy" id="126333"/>
    <lineage>
        <taxon>Bacteria</taxon>
        <taxon>Pseudomonadati</taxon>
        <taxon>Thermodesulfobacteriota</taxon>
        <taxon>Desulfovibrionia</taxon>
        <taxon>Desulfovibrionales</taxon>
        <taxon>Desulfovibrionaceae</taxon>
        <taxon>Halodesulfovibrio</taxon>
    </lineage>
</organism>
<accession>A0A8G2C7V6</accession>
<keyword evidence="2" id="KW-0805">Transcription regulation</keyword>
<proteinExistence type="inferred from homology"/>
<feature type="domain" description="RNA polymerase sigma-70 region 2" evidence="5">
    <location>
        <begin position="32"/>
        <end position="99"/>
    </location>
</feature>
<name>A0A8G2C7V6_9BACT</name>
<evidence type="ECO:0000313" key="7">
    <source>
        <dbReference type="EMBL" id="SHI71433.1"/>
    </source>
</evidence>
<gene>
    <name evidence="7" type="ORF">SAMN05660830_00748</name>
</gene>
<sequence length="188" mass="21399">MNNTNYQKECTIPDRDIVVSVLNGDTNAYAFLVKKYQAKIYSIFARSIRSQAVAAELAQDVFLKAFEKLAQFSFEKSFSSWINAIAINTLRDYWRKDGRKSSFTDELDTDYESFDATIEEQVLNGSIMQVIQQLPVLYREALLLRFRDDLSIQEVADSLGIGTSAAKMRLKRGIEIVSARVEGTNEKE</sequence>
<dbReference type="InterPro" id="IPR013325">
    <property type="entry name" value="RNA_pol_sigma_r2"/>
</dbReference>
<dbReference type="InterPro" id="IPR014284">
    <property type="entry name" value="RNA_pol_sigma-70_dom"/>
</dbReference>
<dbReference type="CDD" id="cd06171">
    <property type="entry name" value="Sigma70_r4"/>
    <property type="match status" value="1"/>
</dbReference>
<dbReference type="InterPro" id="IPR007627">
    <property type="entry name" value="RNA_pol_sigma70_r2"/>
</dbReference>
<dbReference type="InterPro" id="IPR013324">
    <property type="entry name" value="RNA_pol_sigma_r3/r4-like"/>
</dbReference>
<dbReference type="PANTHER" id="PTHR43133">
    <property type="entry name" value="RNA POLYMERASE ECF-TYPE SIGMA FACTO"/>
    <property type="match status" value="1"/>
</dbReference>
<evidence type="ECO:0000259" key="6">
    <source>
        <dbReference type="Pfam" id="PF08281"/>
    </source>
</evidence>
<keyword evidence="3" id="KW-0731">Sigma factor</keyword>
<dbReference type="PANTHER" id="PTHR43133:SF51">
    <property type="entry name" value="RNA POLYMERASE SIGMA FACTOR"/>
    <property type="match status" value="1"/>
</dbReference>
<protein>
    <submittedName>
        <fullName evidence="7">RNA polymerase sigma-70 factor, ECF subfamily</fullName>
    </submittedName>
</protein>
<dbReference type="GO" id="GO:0006352">
    <property type="term" value="P:DNA-templated transcription initiation"/>
    <property type="evidence" value="ECO:0007669"/>
    <property type="project" value="InterPro"/>
</dbReference>
<dbReference type="InterPro" id="IPR039425">
    <property type="entry name" value="RNA_pol_sigma-70-like"/>
</dbReference>
<comment type="caution">
    <text evidence="7">The sequence shown here is derived from an EMBL/GenBank/DDBJ whole genome shotgun (WGS) entry which is preliminary data.</text>
</comment>
<evidence type="ECO:0000256" key="2">
    <source>
        <dbReference type="ARBA" id="ARBA00023015"/>
    </source>
</evidence>
<evidence type="ECO:0000256" key="1">
    <source>
        <dbReference type="ARBA" id="ARBA00010641"/>
    </source>
</evidence>
<keyword evidence="4" id="KW-0804">Transcription</keyword>
<dbReference type="GO" id="GO:0016987">
    <property type="term" value="F:sigma factor activity"/>
    <property type="evidence" value="ECO:0007669"/>
    <property type="project" value="UniProtKB-KW"/>
</dbReference>
<evidence type="ECO:0000259" key="5">
    <source>
        <dbReference type="Pfam" id="PF04542"/>
    </source>
</evidence>
<dbReference type="GO" id="GO:0003677">
    <property type="term" value="F:DNA binding"/>
    <property type="evidence" value="ECO:0007669"/>
    <property type="project" value="InterPro"/>
</dbReference>
<evidence type="ECO:0000256" key="3">
    <source>
        <dbReference type="ARBA" id="ARBA00023082"/>
    </source>
</evidence>
<comment type="similarity">
    <text evidence="1">Belongs to the sigma-70 factor family. ECF subfamily.</text>
</comment>
<dbReference type="Gene3D" id="1.10.10.10">
    <property type="entry name" value="Winged helix-like DNA-binding domain superfamily/Winged helix DNA-binding domain"/>
    <property type="match status" value="1"/>
</dbReference>
<dbReference type="RefSeq" id="WP_020001873.1">
    <property type="nucleotide sequence ID" value="NZ_CP192219.1"/>
</dbReference>
<reference evidence="7 8" key="1">
    <citation type="submission" date="2016-11" db="EMBL/GenBank/DDBJ databases">
        <authorList>
            <person name="Varghese N."/>
            <person name="Submissions S."/>
        </authorList>
    </citation>
    <scope>NUCLEOTIDE SEQUENCE [LARGE SCALE GENOMIC DNA]</scope>
    <source>
        <strain evidence="7 8">DSM 17919</strain>
    </source>
</reference>